<keyword evidence="1" id="KW-0238">DNA-binding</keyword>
<evidence type="ECO:0000256" key="1">
    <source>
        <dbReference type="ARBA" id="ARBA00023125"/>
    </source>
</evidence>
<dbReference type="SMART" id="SM00530">
    <property type="entry name" value="HTH_XRE"/>
    <property type="match status" value="1"/>
</dbReference>
<organism evidence="3 4">
    <name type="scientific">Faecalibacterium prausnitzii</name>
    <dbReference type="NCBI Taxonomy" id="853"/>
    <lineage>
        <taxon>Bacteria</taxon>
        <taxon>Bacillati</taxon>
        <taxon>Bacillota</taxon>
        <taxon>Clostridia</taxon>
        <taxon>Eubacteriales</taxon>
        <taxon>Oscillospiraceae</taxon>
        <taxon>Faecalibacterium</taxon>
    </lineage>
</organism>
<evidence type="ECO:0000259" key="2">
    <source>
        <dbReference type="PROSITE" id="PS50943"/>
    </source>
</evidence>
<dbReference type="InterPro" id="IPR010982">
    <property type="entry name" value="Lambda_DNA-bd_dom_sf"/>
</dbReference>
<sequence length="159" mass="17752">MSIDFYEKVFVFVIKKERGISMVFKERLKEKRTEANLTQVELAEKAGVTARTIQNYELGSRKPSNMVTIQKIADALNTTTEYLLGSSGTYVVEAHEKGGAKAAKDIEELVSEVTGMFAGGELSEDAIEGAYKALTDAYWIAKENNKKYAPKTRRKKSDQ</sequence>
<name>A0A291T9Q2_9FIRM</name>
<dbReference type="CDD" id="cd00093">
    <property type="entry name" value="HTH_XRE"/>
    <property type="match status" value="1"/>
</dbReference>
<protein>
    <submittedName>
        <fullName evidence="3">Transcriptional regulator</fullName>
    </submittedName>
</protein>
<dbReference type="Proteomes" id="UP000223709">
    <property type="component" value="Chromosome"/>
</dbReference>
<dbReference type="PANTHER" id="PTHR46558:SF11">
    <property type="entry name" value="HTH-TYPE TRANSCRIPTIONAL REGULATOR XRE"/>
    <property type="match status" value="1"/>
</dbReference>
<dbReference type="PANTHER" id="PTHR46558">
    <property type="entry name" value="TRACRIPTIONAL REGULATORY PROTEIN-RELATED-RELATED"/>
    <property type="match status" value="1"/>
</dbReference>
<reference evidence="3 4" key="1">
    <citation type="submission" date="2017-10" db="EMBL/GenBank/DDBJ databases">
        <title>Complete Genome Sequence of Faecalibacterium prausnitzii isolated from the gut of healthy adult Indian.</title>
        <authorList>
            <person name="Bag S."/>
            <person name="Ghosh T.S."/>
            <person name="Das B."/>
        </authorList>
    </citation>
    <scope>NUCLEOTIDE SEQUENCE [LARGE SCALE GENOMIC DNA]</scope>
    <source>
        <strain evidence="3 4">Indica</strain>
    </source>
</reference>
<dbReference type="AlphaFoldDB" id="A0A291T9Q2"/>
<dbReference type="Pfam" id="PF01381">
    <property type="entry name" value="HTH_3"/>
    <property type="match status" value="1"/>
</dbReference>
<dbReference type="EMBL" id="CP023819">
    <property type="protein sequence ID" value="ATL89884.1"/>
    <property type="molecule type" value="Genomic_DNA"/>
</dbReference>
<evidence type="ECO:0000313" key="4">
    <source>
        <dbReference type="Proteomes" id="UP000223709"/>
    </source>
</evidence>
<dbReference type="GO" id="GO:0003677">
    <property type="term" value="F:DNA binding"/>
    <property type="evidence" value="ECO:0007669"/>
    <property type="project" value="UniProtKB-KW"/>
</dbReference>
<dbReference type="PROSITE" id="PS50943">
    <property type="entry name" value="HTH_CROC1"/>
    <property type="match status" value="1"/>
</dbReference>
<dbReference type="InterPro" id="IPR001387">
    <property type="entry name" value="Cro/C1-type_HTH"/>
</dbReference>
<gene>
    <name evidence="3" type="ORF">CRH10_06045</name>
</gene>
<feature type="domain" description="HTH cro/C1-type" evidence="2">
    <location>
        <begin position="28"/>
        <end position="83"/>
    </location>
</feature>
<accession>A0A291T9Q2</accession>
<proteinExistence type="predicted"/>
<dbReference type="SUPFAM" id="SSF47413">
    <property type="entry name" value="lambda repressor-like DNA-binding domains"/>
    <property type="match status" value="1"/>
</dbReference>
<evidence type="ECO:0000313" key="3">
    <source>
        <dbReference type="EMBL" id="ATL89884.1"/>
    </source>
</evidence>
<dbReference type="Gene3D" id="1.10.260.40">
    <property type="entry name" value="lambda repressor-like DNA-binding domains"/>
    <property type="match status" value="1"/>
</dbReference>